<feature type="transmembrane region" description="Helical" evidence="1">
    <location>
        <begin position="291"/>
        <end position="313"/>
    </location>
</feature>
<feature type="transmembrane region" description="Helical" evidence="1">
    <location>
        <begin position="12"/>
        <end position="32"/>
    </location>
</feature>
<keyword evidence="3" id="KW-1185">Reference proteome</keyword>
<keyword evidence="1" id="KW-0812">Transmembrane</keyword>
<keyword evidence="1" id="KW-0472">Membrane</keyword>
<protein>
    <submittedName>
        <fullName evidence="2">Benzoate membrane transport protein</fullName>
    </submittedName>
</protein>
<feature type="transmembrane region" description="Helical" evidence="1">
    <location>
        <begin position="172"/>
        <end position="193"/>
    </location>
</feature>
<feature type="transmembrane region" description="Helical" evidence="1">
    <location>
        <begin position="147"/>
        <end position="165"/>
    </location>
</feature>
<feature type="transmembrane region" description="Helical" evidence="1">
    <location>
        <begin position="84"/>
        <end position="110"/>
    </location>
</feature>
<evidence type="ECO:0000313" key="2">
    <source>
        <dbReference type="EMBL" id="MET3611836.1"/>
    </source>
</evidence>
<feature type="transmembrane region" description="Helical" evidence="1">
    <location>
        <begin position="122"/>
        <end position="141"/>
    </location>
</feature>
<accession>A0ABV2ITV3</accession>
<sequence length="390" mass="39441">MLKDFSPQAFTMGLLAAFVGFASSFAVILHGLTAVGATAGQAASGLAALSVAMGVLGIILSVWTRMPVSVAWSTPGAALLAGTGAIAGGFGVAVGAFLAANVLVVLAGLVRPVGNAVTKIPQAVASAMLAGVLMELCFAPVKAVAAFPAAGLIIFAAWAVAGAWNRLMAVPAALLAFAALTVYHFPAGAFATLPTASLPFEWVTPGFSWQSMISITVPLFFVTMASQNIPGITVLKVNGFEPPAGPLLAGTGVLSILAAPFGGHGVCLAAITASMCAGPDAHPEPRRRYWSAIMAGIFYVLFGLFTGFITWFVAQAQPILIEAVAGLALFGAFSASASAAFKDPDTREAAAVTFMVTASGQSFAGVSGAFWGLLAGIAVYALGKGIKRKI</sequence>
<dbReference type="EMBL" id="JBEPMB010000001">
    <property type="protein sequence ID" value="MET3611836.1"/>
    <property type="molecule type" value="Genomic_DNA"/>
</dbReference>
<evidence type="ECO:0000256" key="1">
    <source>
        <dbReference type="SAM" id="Phobius"/>
    </source>
</evidence>
<comment type="caution">
    <text evidence="2">The sequence shown here is derived from an EMBL/GenBank/DDBJ whole genome shotgun (WGS) entry which is preliminary data.</text>
</comment>
<dbReference type="Proteomes" id="UP001549047">
    <property type="component" value="Unassembled WGS sequence"/>
</dbReference>
<organism evidence="2 3">
    <name type="scientific">Rhizobium aquaticum</name>
    <dbReference type="NCBI Taxonomy" id="1549636"/>
    <lineage>
        <taxon>Bacteria</taxon>
        <taxon>Pseudomonadati</taxon>
        <taxon>Pseudomonadota</taxon>
        <taxon>Alphaproteobacteria</taxon>
        <taxon>Hyphomicrobiales</taxon>
        <taxon>Rhizobiaceae</taxon>
        <taxon>Rhizobium/Agrobacterium group</taxon>
        <taxon>Rhizobium</taxon>
    </lineage>
</organism>
<dbReference type="RefSeq" id="WP_354554172.1">
    <property type="nucleotide sequence ID" value="NZ_JBEPMB010000001.1"/>
</dbReference>
<feature type="transmembrane region" description="Helical" evidence="1">
    <location>
        <begin position="247"/>
        <end position="271"/>
    </location>
</feature>
<dbReference type="PANTHER" id="PTHR30199">
    <property type="entry name" value="MFS FAMILY TRANSPORTER, PREDICTED SUBSTRATE BENZOATE"/>
    <property type="match status" value="1"/>
</dbReference>
<feature type="transmembrane region" description="Helical" evidence="1">
    <location>
        <begin position="361"/>
        <end position="382"/>
    </location>
</feature>
<dbReference type="PANTHER" id="PTHR30199:SF0">
    <property type="entry name" value="INNER MEMBRANE PROTEIN YDCO"/>
    <property type="match status" value="1"/>
</dbReference>
<keyword evidence="1" id="KW-1133">Transmembrane helix</keyword>
<proteinExistence type="predicted"/>
<dbReference type="NCBIfam" id="TIGR00843">
    <property type="entry name" value="benE"/>
    <property type="match status" value="1"/>
</dbReference>
<dbReference type="Pfam" id="PF03594">
    <property type="entry name" value="BenE"/>
    <property type="match status" value="1"/>
</dbReference>
<feature type="transmembrane region" description="Helical" evidence="1">
    <location>
        <begin position="44"/>
        <end position="64"/>
    </location>
</feature>
<name>A0ABV2ITV3_9HYPH</name>
<reference evidence="2 3" key="1">
    <citation type="submission" date="2024-06" db="EMBL/GenBank/DDBJ databases">
        <title>Genomic Encyclopedia of Type Strains, Phase IV (KMG-IV): sequencing the most valuable type-strain genomes for metagenomic binning, comparative biology and taxonomic classification.</title>
        <authorList>
            <person name="Goeker M."/>
        </authorList>
    </citation>
    <scope>NUCLEOTIDE SEQUENCE [LARGE SCALE GENOMIC DNA]</scope>
    <source>
        <strain evidence="2 3">DSM 29780</strain>
    </source>
</reference>
<gene>
    <name evidence="2" type="ORF">ABID16_000141</name>
</gene>
<dbReference type="InterPro" id="IPR004711">
    <property type="entry name" value="Benzoate_Transporter"/>
</dbReference>
<feature type="transmembrane region" description="Helical" evidence="1">
    <location>
        <begin position="213"/>
        <end position="235"/>
    </location>
</feature>
<evidence type="ECO:0000313" key="3">
    <source>
        <dbReference type="Proteomes" id="UP001549047"/>
    </source>
</evidence>
<feature type="transmembrane region" description="Helical" evidence="1">
    <location>
        <begin position="320"/>
        <end position="341"/>
    </location>
</feature>